<dbReference type="RefSeq" id="WP_323732431.1">
    <property type="nucleotide sequence ID" value="NZ_CP110820.1"/>
</dbReference>
<evidence type="ECO:0000256" key="8">
    <source>
        <dbReference type="ARBA" id="ARBA00022898"/>
    </source>
</evidence>
<organism evidence="14 15">
    <name type="scientific">Candidatus Bandiella euplotis</name>
    <dbReference type="NCBI Taxonomy" id="1664265"/>
    <lineage>
        <taxon>Bacteria</taxon>
        <taxon>Pseudomonadati</taxon>
        <taxon>Pseudomonadota</taxon>
        <taxon>Alphaproteobacteria</taxon>
        <taxon>Rickettsiales</taxon>
        <taxon>Candidatus Midichloriaceae</taxon>
        <taxon>Candidatus Bandiella</taxon>
    </lineage>
</organism>
<dbReference type="PROSITE" id="PS00595">
    <property type="entry name" value="AA_TRANSFER_CLASS_5"/>
    <property type="match status" value="1"/>
</dbReference>
<dbReference type="InterPro" id="IPR016454">
    <property type="entry name" value="Cysteine_dSase"/>
</dbReference>
<gene>
    <name evidence="14" type="ORF">Bandiella_00814</name>
</gene>
<dbReference type="InterPro" id="IPR015424">
    <property type="entry name" value="PyrdxlP-dep_Trfase"/>
</dbReference>
<dbReference type="InterPro" id="IPR015422">
    <property type="entry name" value="PyrdxlP-dep_Trfase_small"/>
</dbReference>
<comment type="cofactor">
    <cofactor evidence="1 12">
        <name>pyridoxal 5'-phosphate</name>
        <dbReference type="ChEBI" id="CHEBI:597326"/>
    </cofactor>
</comment>
<dbReference type="Pfam" id="PF00266">
    <property type="entry name" value="Aminotran_5"/>
    <property type="match status" value="1"/>
</dbReference>
<dbReference type="PANTHER" id="PTHR11601:SF34">
    <property type="entry name" value="CYSTEINE DESULFURASE"/>
    <property type="match status" value="1"/>
</dbReference>
<evidence type="ECO:0000256" key="7">
    <source>
        <dbReference type="ARBA" id="ARBA00022723"/>
    </source>
</evidence>
<proteinExistence type="inferred from homology"/>
<dbReference type="EMBL" id="CP110820">
    <property type="protein sequence ID" value="WPX96694.1"/>
    <property type="molecule type" value="Genomic_DNA"/>
</dbReference>
<evidence type="ECO:0000256" key="4">
    <source>
        <dbReference type="ARBA" id="ARBA00012239"/>
    </source>
</evidence>
<dbReference type="EC" id="2.8.1.7" evidence="4"/>
<dbReference type="Gene3D" id="3.40.640.10">
    <property type="entry name" value="Type I PLP-dependent aspartate aminotransferase-like (Major domain)"/>
    <property type="match status" value="1"/>
</dbReference>
<keyword evidence="10" id="KW-0411">Iron-sulfur</keyword>
<comment type="function">
    <text evidence="2">Catalyzes the removal of elemental sulfur atoms from cysteine to produce alanine. Seems to participate in the biosynthesis of the nitrogenase metalloclusters by providing the inorganic sulfur required for the Fe-S core formation.</text>
</comment>
<evidence type="ECO:0000256" key="9">
    <source>
        <dbReference type="ARBA" id="ARBA00023004"/>
    </source>
</evidence>
<dbReference type="PIRSF" id="PIRSF005572">
    <property type="entry name" value="NifS"/>
    <property type="match status" value="1"/>
</dbReference>
<evidence type="ECO:0000256" key="12">
    <source>
        <dbReference type="RuleBase" id="RU004504"/>
    </source>
</evidence>
<name>A0ABZ0ULU1_9RICK</name>
<comment type="catalytic activity">
    <reaction evidence="11">
        <text>(sulfur carrier)-H + L-cysteine = (sulfur carrier)-SH + L-alanine</text>
        <dbReference type="Rhea" id="RHEA:43892"/>
        <dbReference type="Rhea" id="RHEA-COMP:14737"/>
        <dbReference type="Rhea" id="RHEA-COMP:14739"/>
        <dbReference type="ChEBI" id="CHEBI:29917"/>
        <dbReference type="ChEBI" id="CHEBI:35235"/>
        <dbReference type="ChEBI" id="CHEBI:57972"/>
        <dbReference type="ChEBI" id="CHEBI:64428"/>
        <dbReference type="EC" id="2.8.1.7"/>
    </reaction>
</comment>
<sequence>MERIYFDHNATSPLHQRVKEAMIGLMGLPLNPSSVHHYGREARKLLEESREKIRQVLGVNHTHNLVFTSSCTEANNLVLNNFPEYRKVCSAIEHPSVINVIGEGMIPVDTNGIIDLDYLKSYLESYQGTKFVISVMYANNEVGTIQPIKAIKEIALKHGCLLHCDITQAIGRIEADVGGIDIMTFSSHKFGGPIGAGGLIYRKELKINPTILGGGQESRIRSGTQNLVAIHGMAVAFGLIKEIQEDYKQIKKLRDTMERKLAIISDDVVILGLNADRLPNTSSLCMPKVSAETQLIHFDLNGISLSAGSACSSGKIDIPRIQLSMGLNEELAKTAIRVSLGPNNNIFEVDKFVNLWRELFDASR</sequence>
<evidence type="ECO:0000256" key="5">
    <source>
        <dbReference type="ARBA" id="ARBA00013558"/>
    </source>
</evidence>
<dbReference type="InterPro" id="IPR020578">
    <property type="entry name" value="Aminotrans_V_PyrdxlP_BS"/>
</dbReference>
<evidence type="ECO:0000259" key="13">
    <source>
        <dbReference type="Pfam" id="PF00266"/>
    </source>
</evidence>
<evidence type="ECO:0000256" key="6">
    <source>
        <dbReference type="ARBA" id="ARBA00022679"/>
    </source>
</evidence>
<keyword evidence="9" id="KW-0408">Iron</keyword>
<keyword evidence="7" id="KW-0479">Metal-binding</keyword>
<protein>
    <recommendedName>
        <fullName evidence="5">Cysteine desulfurase</fullName>
        <ecNumber evidence="4">2.8.1.7</ecNumber>
    </recommendedName>
</protein>
<evidence type="ECO:0000313" key="14">
    <source>
        <dbReference type="EMBL" id="WPX96694.1"/>
    </source>
</evidence>
<evidence type="ECO:0000256" key="2">
    <source>
        <dbReference type="ARBA" id="ARBA00003120"/>
    </source>
</evidence>
<dbReference type="InterPro" id="IPR000192">
    <property type="entry name" value="Aminotrans_V_dom"/>
</dbReference>
<evidence type="ECO:0000256" key="1">
    <source>
        <dbReference type="ARBA" id="ARBA00001933"/>
    </source>
</evidence>
<keyword evidence="15" id="KW-1185">Reference proteome</keyword>
<reference evidence="14 15" key="1">
    <citation type="submission" date="2022-11" db="EMBL/GenBank/DDBJ databases">
        <title>Host association and intracellularity evolved multiple times independently in the Rickettsiales.</title>
        <authorList>
            <person name="Castelli M."/>
            <person name="Nardi T."/>
            <person name="Gammuto L."/>
            <person name="Bellinzona G."/>
            <person name="Sabaneyeva E."/>
            <person name="Potekhin A."/>
            <person name="Serra V."/>
            <person name="Petroni G."/>
            <person name="Sassera D."/>
        </authorList>
    </citation>
    <scope>NUCLEOTIDE SEQUENCE [LARGE SCALE GENOMIC DNA]</scope>
    <source>
        <strain evidence="14 15">NDG2</strain>
    </source>
</reference>
<accession>A0ABZ0ULU1</accession>
<evidence type="ECO:0000256" key="11">
    <source>
        <dbReference type="ARBA" id="ARBA00050776"/>
    </source>
</evidence>
<dbReference type="SUPFAM" id="SSF53383">
    <property type="entry name" value="PLP-dependent transferases"/>
    <property type="match status" value="1"/>
</dbReference>
<keyword evidence="6" id="KW-0808">Transferase</keyword>
<dbReference type="Gene3D" id="3.90.1150.10">
    <property type="entry name" value="Aspartate Aminotransferase, domain 1"/>
    <property type="match status" value="1"/>
</dbReference>
<evidence type="ECO:0000313" key="15">
    <source>
        <dbReference type="Proteomes" id="UP001327219"/>
    </source>
</evidence>
<dbReference type="InterPro" id="IPR015421">
    <property type="entry name" value="PyrdxlP-dep_Trfase_major"/>
</dbReference>
<evidence type="ECO:0000256" key="3">
    <source>
        <dbReference type="ARBA" id="ARBA00006490"/>
    </source>
</evidence>
<feature type="domain" description="Aminotransferase class V" evidence="13">
    <location>
        <begin position="4"/>
        <end position="352"/>
    </location>
</feature>
<evidence type="ECO:0000256" key="10">
    <source>
        <dbReference type="ARBA" id="ARBA00023014"/>
    </source>
</evidence>
<comment type="similarity">
    <text evidence="3">Belongs to the class-V pyridoxal-phosphate-dependent aminotransferase family. NifS/IscS subfamily.</text>
</comment>
<dbReference type="PANTHER" id="PTHR11601">
    <property type="entry name" value="CYSTEINE DESULFURYLASE FAMILY MEMBER"/>
    <property type="match status" value="1"/>
</dbReference>
<keyword evidence="8" id="KW-0663">Pyridoxal phosphate</keyword>
<dbReference type="Proteomes" id="UP001327219">
    <property type="component" value="Chromosome"/>
</dbReference>